<evidence type="ECO:0000313" key="2">
    <source>
        <dbReference type="EMBL" id="GAG48955.1"/>
    </source>
</evidence>
<protein>
    <submittedName>
        <fullName evidence="2">Uncharacterized protein</fullName>
    </submittedName>
</protein>
<evidence type="ECO:0000256" key="1">
    <source>
        <dbReference type="SAM" id="Coils"/>
    </source>
</evidence>
<name>X0Y007_9ZZZZ</name>
<organism evidence="2">
    <name type="scientific">marine sediment metagenome</name>
    <dbReference type="NCBI Taxonomy" id="412755"/>
    <lineage>
        <taxon>unclassified sequences</taxon>
        <taxon>metagenomes</taxon>
        <taxon>ecological metagenomes</taxon>
    </lineage>
</organism>
<comment type="caution">
    <text evidence="2">The sequence shown here is derived from an EMBL/GenBank/DDBJ whole genome shotgun (WGS) entry which is preliminary data.</text>
</comment>
<feature type="non-terminal residue" evidence="2">
    <location>
        <position position="195"/>
    </location>
</feature>
<gene>
    <name evidence="2" type="ORF">S01H1_82308</name>
</gene>
<reference evidence="2" key="1">
    <citation type="journal article" date="2014" name="Front. Microbiol.">
        <title>High frequency of phylogenetically diverse reductive dehalogenase-homologous genes in deep subseafloor sedimentary metagenomes.</title>
        <authorList>
            <person name="Kawai M."/>
            <person name="Futagami T."/>
            <person name="Toyoda A."/>
            <person name="Takaki Y."/>
            <person name="Nishi S."/>
            <person name="Hori S."/>
            <person name="Arai W."/>
            <person name="Tsubouchi T."/>
            <person name="Morono Y."/>
            <person name="Uchiyama I."/>
            <person name="Ito T."/>
            <person name="Fujiyama A."/>
            <person name="Inagaki F."/>
            <person name="Takami H."/>
        </authorList>
    </citation>
    <scope>NUCLEOTIDE SEQUENCE</scope>
    <source>
        <strain evidence="2">Expedition CK06-06</strain>
    </source>
</reference>
<dbReference type="EMBL" id="BARS01055786">
    <property type="protein sequence ID" value="GAG48955.1"/>
    <property type="molecule type" value="Genomic_DNA"/>
</dbReference>
<accession>X0Y007</accession>
<proteinExistence type="predicted"/>
<feature type="coiled-coil region" evidence="1">
    <location>
        <begin position="4"/>
        <end position="31"/>
    </location>
</feature>
<feature type="non-terminal residue" evidence="2">
    <location>
        <position position="1"/>
    </location>
</feature>
<dbReference type="AlphaFoldDB" id="X0Y007"/>
<sequence>QQENDQLKEQIQDLETQIPDLTKQLTSITEERDEYLKQLDEFYLTKITGTIDLIYWDDTDMVKALGDYLYNAKFKTASWKTYVYRRDKKDFYWQFGGSFVQDPFFELRRKNQDHELDIFHFRIERLAIDNNRTLAQKEYDKYLQNVLKETQIDKDLTCYQQTTCRDIKIVKCTKDNKNYHSWFEGSHLFTSRFDD</sequence>
<keyword evidence="1" id="KW-0175">Coiled coil</keyword>